<sequence>MANKPDRHGLNIQNALKICCEAQKYAFPFPVFFWQNARCCFYERTGWKILTGSRVKWSYAPSENLAQEFNALIFELN</sequence>
<name>A0A850QR91_9BURK</name>
<dbReference type="RefSeq" id="WP_176804417.1">
    <property type="nucleotide sequence ID" value="NZ_JABXYJ010000007.1"/>
</dbReference>
<dbReference type="EMBL" id="JABXYJ010000007">
    <property type="protein sequence ID" value="NVO78894.1"/>
    <property type="molecule type" value="Genomic_DNA"/>
</dbReference>
<reference evidence="1 2" key="1">
    <citation type="submission" date="2020-06" db="EMBL/GenBank/DDBJ databases">
        <authorList>
            <person name="Qiu C."/>
            <person name="Liu Z."/>
        </authorList>
    </citation>
    <scope>NUCLEOTIDE SEQUENCE [LARGE SCALE GENOMIC DNA]</scope>
    <source>
        <strain evidence="1 2">EM 1</strain>
    </source>
</reference>
<evidence type="ECO:0000313" key="2">
    <source>
        <dbReference type="Proteomes" id="UP000588051"/>
    </source>
</evidence>
<dbReference type="AlphaFoldDB" id="A0A850QR91"/>
<protein>
    <submittedName>
        <fullName evidence="1">Uncharacterized protein</fullName>
    </submittedName>
</protein>
<gene>
    <name evidence="1" type="ORF">HV832_13775</name>
</gene>
<organism evidence="1 2">
    <name type="scientific">Undibacterium oligocarboniphilum</name>
    <dbReference type="NCBI Taxonomy" id="666702"/>
    <lineage>
        <taxon>Bacteria</taxon>
        <taxon>Pseudomonadati</taxon>
        <taxon>Pseudomonadota</taxon>
        <taxon>Betaproteobacteria</taxon>
        <taxon>Burkholderiales</taxon>
        <taxon>Oxalobacteraceae</taxon>
        <taxon>Undibacterium</taxon>
    </lineage>
</organism>
<keyword evidence="2" id="KW-1185">Reference proteome</keyword>
<comment type="caution">
    <text evidence="1">The sequence shown here is derived from an EMBL/GenBank/DDBJ whole genome shotgun (WGS) entry which is preliminary data.</text>
</comment>
<proteinExistence type="predicted"/>
<accession>A0A850QR91</accession>
<evidence type="ECO:0000313" key="1">
    <source>
        <dbReference type="EMBL" id="NVO78894.1"/>
    </source>
</evidence>
<dbReference type="Proteomes" id="UP000588051">
    <property type="component" value="Unassembled WGS sequence"/>
</dbReference>